<protein>
    <submittedName>
        <fullName evidence="1">Uncharacterized protein</fullName>
    </submittedName>
</protein>
<proteinExistence type="predicted"/>
<evidence type="ECO:0000313" key="2">
    <source>
        <dbReference type="Proteomes" id="UP000295264"/>
    </source>
</evidence>
<gene>
    <name evidence="1" type="ORF">DBR06_SOUSAS37610011</name>
</gene>
<comment type="caution">
    <text evidence="1">The sequence shown here is derived from an EMBL/GenBank/DDBJ whole genome shotgun (WGS) entry which is preliminary data.</text>
</comment>
<dbReference type="EMBL" id="QWLN02006703">
    <property type="protein sequence ID" value="TEA36235.1"/>
    <property type="molecule type" value="Genomic_DNA"/>
</dbReference>
<dbReference type="Proteomes" id="UP000295264">
    <property type="component" value="Unassembled WGS sequence"/>
</dbReference>
<name>A0A484GKU9_SOUCH</name>
<feature type="non-terminal residue" evidence="1">
    <location>
        <position position="60"/>
    </location>
</feature>
<reference evidence="1 2" key="1">
    <citation type="journal article" date="2018" name="Genomics">
        <title>Molecular footprints of inshore aquatic adaptation in Indo-Pacific humpback dolphin (Sousa chinensis).</title>
        <authorList>
            <person name="Ming Y."/>
            <person name="Jian J."/>
            <person name="Yu F."/>
            <person name="Yu X."/>
            <person name="Wang J."/>
            <person name="Liu W."/>
        </authorList>
    </citation>
    <scope>NUCLEOTIDE SEQUENCE [LARGE SCALE GENOMIC DNA]</scope>
    <source>
        <strain evidence="1">MY-2018</strain>
        <tissue evidence="1">Skin</tissue>
    </source>
</reference>
<organism evidence="1 2">
    <name type="scientific">Sousa chinensis</name>
    <name type="common">Indo-pacific humpbacked dolphin</name>
    <name type="synonym">Steno chinensis</name>
    <dbReference type="NCBI Taxonomy" id="103600"/>
    <lineage>
        <taxon>Eukaryota</taxon>
        <taxon>Metazoa</taxon>
        <taxon>Chordata</taxon>
        <taxon>Craniata</taxon>
        <taxon>Vertebrata</taxon>
        <taxon>Euteleostomi</taxon>
        <taxon>Mammalia</taxon>
        <taxon>Eutheria</taxon>
        <taxon>Laurasiatheria</taxon>
        <taxon>Artiodactyla</taxon>
        <taxon>Whippomorpha</taxon>
        <taxon>Cetacea</taxon>
        <taxon>Odontoceti</taxon>
        <taxon>Delphinidae</taxon>
        <taxon>Sousa</taxon>
    </lineage>
</organism>
<keyword evidence="2" id="KW-1185">Reference proteome</keyword>
<accession>A0A484GKU9</accession>
<sequence>MGRKDVSAFEGSHTLYSRPLGVSAVGCPVCERFPKPLVIQLINTIKISTYKAKTIVRVMG</sequence>
<evidence type="ECO:0000313" key="1">
    <source>
        <dbReference type="EMBL" id="TEA36235.1"/>
    </source>
</evidence>
<dbReference type="AlphaFoldDB" id="A0A484GKU9"/>